<dbReference type="STRING" id="1814289.SAMN05216410_3161"/>
<accession>A0A1G6TR31</accession>
<organism evidence="1 2">
    <name type="scientific">Sanguibacter gelidistatuariae</name>
    <dbReference type="NCBI Taxonomy" id="1814289"/>
    <lineage>
        <taxon>Bacteria</taxon>
        <taxon>Bacillati</taxon>
        <taxon>Actinomycetota</taxon>
        <taxon>Actinomycetes</taxon>
        <taxon>Micrococcales</taxon>
        <taxon>Sanguibacteraceae</taxon>
        <taxon>Sanguibacter</taxon>
    </lineage>
</organism>
<dbReference type="InterPro" id="IPR019004">
    <property type="entry name" value="YqeY/Aim41"/>
</dbReference>
<dbReference type="InterPro" id="IPR042184">
    <property type="entry name" value="YqeY/Aim41_N"/>
</dbReference>
<dbReference type="AlphaFoldDB" id="A0A1G6TR31"/>
<evidence type="ECO:0000313" key="1">
    <source>
        <dbReference type="EMBL" id="SDD30936.1"/>
    </source>
</evidence>
<dbReference type="EMBL" id="FMYH01000006">
    <property type="protein sequence ID" value="SDD30936.1"/>
    <property type="molecule type" value="Genomic_DNA"/>
</dbReference>
<dbReference type="InterPro" id="IPR023168">
    <property type="entry name" value="GatB_Yqey_C_2"/>
</dbReference>
<dbReference type="InterPro" id="IPR003789">
    <property type="entry name" value="Asn/Gln_tRNA_amidoTrase-B-like"/>
</dbReference>
<dbReference type="GO" id="GO:0016884">
    <property type="term" value="F:carbon-nitrogen ligase activity, with glutamine as amido-N-donor"/>
    <property type="evidence" value="ECO:0007669"/>
    <property type="project" value="InterPro"/>
</dbReference>
<evidence type="ECO:0000313" key="2">
    <source>
        <dbReference type="Proteomes" id="UP000199039"/>
    </source>
</evidence>
<reference evidence="1 2" key="1">
    <citation type="submission" date="2016-09" db="EMBL/GenBank/DDBJ databases">
        <authorList>
            <person name="Capua I."/>
            <person name="De Benedictis P."/>
            <person name="Joannis T."/>
            <person name="Lombin L.H."/>
            <person name="Cattoli G."/>
        </authorList>
    </citation>
    <scope>NUCLEOTIDE SEQUENCE [LARGE SCALE GENOMIC DNA]</scope>
    <source>
        <strain evidence="1 2">ISLP-3</strain>
    </source>
</reference>
<protein>
    <recommendedName>
        <fullName evidence="3">Glutamyl-tRNA amidotransferase</fullName>
    </recommendedName>
</protein>
<name>A0A1G6TR31_9MICO</name>
<sequence>MVTMTILETLTSDLTVSMKARDAFRTNTLRQMIAALRTAEKSGKTAHELTDAEAETVLTGEVKKRRESAQIYTEAGADERALTETTEADLIESYLPVALTDAQLDSLVAGAIASTGATTPKEMGLVMKAANAAAAGLGRVDGKVLSQKVREALQG</sequence>
<dbReference type="PANTHER" id="PTHR28055">
    <property type="entry name" value="ALTERED INHERITANCE OF MITOCHONDRIA PROTEIN 41, MITOCHONDRIAL"/>
    <property type="match status" value="1"/>
</dbReference>
<proteinExistence type="predicted"/>
<dbReference type="PANTHER" id="PTHR28055:SF1">
    <property type="entry name" value="ALTERED INHERITANCE OF MITOCHONDRIA PROTEIN 41, MITOCHONDRIAL"/>
    <property type="match status" value="1"/>
</dbReference>
<dbReference type="Gene3D" id="1.10.10.410">
    <property type="match status" value="1"/>
</dbReference>
<dbReference type="Pfam" id="PF09424">
    <property type="entry name" value="YqeY"/>
    <property type="match status" value="1"/>
</dbReference>
<keyword evidence="2" id="KW-1185">Reference proteome</keyword>
<gene>
    <name evidence="1" type="ORF">SAMN05216410_3161</name>
</gene>
<dbReference type="SUPFAM" id="SSF89095">
    <property type="entry name" value="GatB/YqeY motif"/>
    <property type="match status" value="1"/>
</dbReference>
<evidence type="ECO:0008006" key="3">
    <source>
        <dbReference type="Google" id="ProtNLM"/>
    </source>
</evidence>
<dbReference type="Gene3D" id="1.10.1510.10">
    <property type="entry name" value="Uncharacterised protein YqeY/AIM41 PF09424, N-terminal domain"/>
    <property type="match status" value="1"/>
</dbReference>
<dbReference type="Proteomes" id="UP000199039">
    <property type="component" value="Unassembled WGS sequence"/>
</dbReference>